<feature type="transmembrane region" description="Helical" evidence="10">
    <location>
        <begin position="140"/>
        <end position="161"/>
    </location>
</feature>
<reference evidence="11" key="1">
    <citation type="submission" date="2010-05" db="EMBL/GenBank/DDBJ databases">
        <authorList>
            <person name="Genoscope - CEA"/>
        </authorList>
    </citation>
    <scope>NUCLEOTIDE SEQUENCE</scope>
</reference>
<evidence type="ECO:0000256" key="8">
    <source>
        <dbReference type="ARBA" id="ARBA00022989"/>
    </source>
</evidence>
<dbReference type="PANTHER" id="PTHR36844">
    <property type="entry name" value="PROTEASE PRSW"/>
    <property type="match status" value="1"/>
</dbReference>
<evidence type="ECO:0000256" key="7">
    <source>
        <dbReference type="ARBA" id="ARBA00022801"/>
    </source>
</evidence>
<dbReference type="PANTHER" id="PTHR36844:SF1">
    <property type="entry name" value="PROTEASE PRSW"/>
    <property type="match status" value="1"/>
</dbReference>
<evidence type="ECO:0000313" key="11">
    <source>
        <dbReference type="EMBL" id="CBL87325.1"/>
    </source>
</evidence>
<comment type="subcellular location">
    <subcellularLocation>
        <location evidence="1">Cell membrane</location>
        <topology evidence="1">Multi-pass membrane protein</topology>
    </subcellularLocation>
</comment>
<dbReference type="AlphaFoldDB" id="F4MMG2"/>
<evidence type="ECO:0000256" key="3">
    <source>
        <dbReference type="ARBA" id="ARBA00018997"/>
    </source>
</evidence>
<sequence>MTWNLFIGATAPVIAILVYLYYKDKHEKEPLSVLGISFLLGCLSVIFVILATLLWWDRFPLHLFEGSELIYMAIHAFIVVALTEETGKFLALRYYAFRNKNFNEPFDGIIYAVYISMGFAFVENILYVSQGGMQVAILRTFTAVPAHAMFAVMMGYYAGLAKFAADDSERNRLLGRGLFMAIIFHGAYDYFIFIESYPGLAILTLFTLVIGIKLAHKLMNHSSDLSPFKDRWDDPS</sequence>
<reference evidence="11" key="2">
    <citation type="journal article" date="2012" name="Environ. Microbiol.">
        <title>Genomic content of uncultured Bacteroidetes from contrasting oceanic provinces in the North Atlantic Ocean.</title>
        <authorList>
            <person name="Gomez-Pereira P.R."/>
            <person name="Schuler M."/>
            <person name="Fuchs B.M."/>
            <person name="Bennke C."/>
            <person name="Teeling H."/>
            <person name="Waldmann J."/>
            <person name="Richter M."/>
            <person name="Barbe V."/>
            <person name="Bataille E."/>
            <person name="Glockner F.O."/>
            <person name="Amann R."/>
        </authorList>
    </citation>
    <scope>NUCLEOTIDE SEQUENCE</scope>
</reference>
<keyword evidence="7" id="KW-0378">Hydrolase</keyword>
<keyword evidence="9 10" id="KW-0472">Membrane</keyword>
<comment type="similarity">
    <text evidence="2">Belongs to the protease PrsW family.</text>
</comment>
<dbReference type="GO" id="GO:0005886">
    <property type="term" value="C:plasma membrane"/>
    <property type="evidence" value="ECO:0007669"/>
    <property type="project" value="UniProtKB-SubCell"/>
</dbReference>
<dbReference type="GO" id="GO:0006508">
    <property type="term" value="P:proteolysis"/>
    <property type="evidence" value="ECO:0007669"/>
    <property type="project" value="UniProtKB-KW"/>
</dbReference>
<gene>
    <name evidence="11" type="ORF">S18_1049_0006</name>
</gene>
<keyword evidence="5" id="KW-0645">Protease</keyword>
<dbReference type="InterPro" id="IPR023596">
    <property type="entry name" value="Peptidase_PrsW_arch/bac"/>
</dbReference>
<proteinExistence type="inferred from homology"/>
<protein>
    <recommendedName>
        <fullName evidence="3">Protease PrsW</fullName>
    </recommendedName>
</protein>
<dbReference type="PIRSF" id="PIRSF016933">
    <property type="entry name" value="PrsW"/>
    <property type="match status" value="1"/>
</dbReference>
<evidence type="ECO:0000256" key="5">
    <source>
        <dbReference type="ARBA" id="ARBA00022670"/>
    </source>
</evidence>
<evidence type="ECO:0000256" key="2">
    <source>
        <dbReference type="ARBA" id="ARBA00009165"/>
    </source>
</evidence>
<feature type="transmembrane region" description="Helical" evidence="10">
    <location>
        <begin position="197"/>
        <end position="215"/>
    </location>
</feature>
<name>F4MMG2_9BACT</name>
<dbReference type="Pfam" id="PF13367">
    <property type="entry name" value="PrsW-protease"/>
    <property type="match status" value="1"/>
</dbReference>
<keyword evidence="4" id="KW-1003">Cell membrane</keyword>
<evidence type="ECO:0000256" key="1">
    <source>
        <dbReference type="ARBA" id="ARBA00004651"/>
    </source>
</evidence>
<evidence type="ECO:0000256" key="10">
    <source>
        <dbReference type="SAM" id="Phobius"/>
    </source>
</evidence>
<keyword evidence="6 10" id="KW-0812">Transmembrane</keyword>
<feature type="transmembrane region" description="Helical" evidence="10">
    <location>
        <begin position="6"/>
        <end position="22"/>
    </location>
</feature>
<dbReference type="GO" id="GO:0008233">
    <property type="term" value="F:peptidase activity"/>
    <property type="evidence" value="ECO:0007669"/>
    <property type="project" value="UniProtKB-KW"/>
</dbReference>
<keyword evidence="8 10" id="KW-1133">Transmembrane helix</keyword>
<evidence type="ECO:0000256" key="9">
    <source>
        <dbReference type="ARBA" id="ARBA00023136"/>
    </source>
</evidence>
<evidence type="ECO:0000256" key="4">
    <source>
        <dbReference type="ARBA" id="ARBA00022475"/>
    </source>
</evidence>
<evidence type="ECO:0000256" key="6">
    <source>
        <dbReference type="ARBA" id="ARBA00022692"/>
    </source>
</evidence>
<dbReference type="EMBL" id="FQ032818">
    <property type="protein sequence ID" value="CBL87325.1"/>
    <property type="molecule type" value="Genomic_DNA"/>
</dbReference>
<dbReference type="InterPro" id="IPR026898">
    <property type="entry name" value="PrsW"/>
</dbReference>
<feature type="transmembrane region" description="Helical" evidence="10">
    <location>
        <begin position="34"/>
        <end position="56"/>
    </location>
</feature>
<organism evidence="11">
    <name type="scientific">uncultured Sphingobacteriia bacterium</name>
    <dbReference type="NCBI Taxonomy" id="246143"/>
    <lineage>
        <taxon>Bacteria</taxon>
        <taxon>Pseudomonadati</taxon>
        <taxon>Bacteroidota</taxon>
        <taxon>Sphingobacteriia</taxon>
        <taxon>environmental samples</taxon>
    </lineage>
</organism>
<feature type="transmembrane region" description="Helical" evidence="10">
    <location>
        <begin position="108"/>
        <end position="128"/>
    </location>
</feature>
<accession>F4MMG2</accession>